<organism evidence="7 8">
    <name type="scientific">Roseococcus suduntuyensis</name>
    <dbReference type="NCBI Taxonomy" id="455361"/>
    <lineage>
        <taxon>Bacteria</taxon>
        <taxon>Pseudomonadati</taxon>
        <taxon>Pseudomonadota</taxon>
        <taxon>Alphaproteobacteria</taxon>
        <taxon>Acetobacterales</taxon>
        <taxon>Roseomonadaceae</taxon>
        <taxon>Roseococcus</taxon>
    </lineage>
</organism>
<dbReference type="InterPro" id="IPR005119">
    <property type="entry name" value="LysR_subst-bd"/>
</dbReference>
<dbReference type="PROSITE" id="PS50931">
    <property type="entry name" value="HTH_LYSR"/>
    <property type="match status" value="1"/>
</dbReference>
<evidence type="ECO:0000256" key="2">
    <source>
        <dbReference type="ARBA" id="ARBA00023015"/>
    </source>
</evidence>
<evidence type="ECO:0000313" key="8">
    <source>
        <dbReference type="Proteomes" id="UP000553193"/>
    </source>
</evidence>
<name>A0A840AIA1_9PROT</name>
<dbReference type="Pfam" id="PF03466">
    <property type="entry name" value="LysR_substrate"/>
    <property type="match status" value="1"/>
</dbReference>
<proteinExistence type="inferred from homology"/>
<gene>
    <name evidence="7" type="ORF">GGQ83_003789</name>
</gene>
<keyword evidence="3" id="KW-0238">DNA-binding</keyword>
<dbReference type="EMBL" id="JACIDJ010000009">
    <property type="protein sequence ID" value="MBB3900313.1"/>
    <property type="molecule type" value="Genomic_DNA"/>
</dbReference>
<dbReference type="Pfam" id="PF00126">
    <property type="entry name" value="HTH_1"/>
    <property type="match status" value="1"/>
</dbReference>
<keyword evidence="2" id="KW-0805">Transcription regulation</keyword>
<accession>A0A840AIA1</accession>
<evidence type="ECO:0000256" key="5">
    <source>
        <dbReference type="ARBA" id="ARBA00023163"/>
    </source>
</evidence>
<dbReference type="GO" id="GO:0032993">
    <property type="term" value="C:protein-DNA complex"/>
    <property type="evidence" value="ECO:0007669"/>
    <property type="project" value="TreeGrafter"/>
</dbReference>
<sequence length="310" mass="32431">MILPSPQQLRYLAALADHGHFGRAAAACAVTQSTLSAGLLALERQLDAALIERGTSKRPVFTPTGLEVVARARVALAALEAVAESASAGRDPLAGPLRLGVIPTIGPFLLPRLMPALRAAFPRLKLYLREDMTERLMAQLDAGKLDLLLLALPCDCAAAEVEPIGHDPFLLALPPGHRLASQPEVRLCALAGETVLLLEDGHCLRAQAQEACGLPRGLSAHEGFAATSLHTLVQMVAGGLGVTLLPRLAAEGGVLAGTELVLRPLVADAAGEAVPARTLALAWRPRSPRAGAFRDLARAIAQRLEPAAPD</sequence>
<evidence type="ECO:0000256" key="3">
    <source>
        <dbReference type="ARBA" id="ARBA00023125"/>
    </source>
</evidence>
<dbReference type="RefSeq" id="WP_184386534.1">
    <property type="nucleotide sequence ID" value="NZ_JACIDJ010000009.1"/>
</dbReference>
<dbReference type="GO" id="GO:0003700">
    <property type="term" value="F:DNA-binding transcription factor activity"/>
    <property type="evidence" value="ECO:0007669"/>
    <property type="project" value="InterPro"/>
</dbReference>
<dbReference type="CDD" id="cd08411">
    <property type="entry name" value="PBP2_OxyR"/>
    <property type="match status" value="1"/>
</dbReference>
<reference evidence="7 8" key="1">
    <citation type="submission" date="2020-08" db="EMBL/GenBank/DDBJ databases">
        <title>Genomic Encyclopedia of Type Strains, Phase IV (KMG-IV): sequencing the most valuable type-strain genomes for metagenomic binning, comparative biology and taxonomic classification.</title>
        <authorList>
            <person name="Goeker M."/>
        </authorList>
    </citation>
    <scope>NUCLEOTIDE SEQUENCE [LARGE SCALE GENOMIC DNA]</scope>
    <source>
        <strain evidence="7 8">DSM 19979</strain>
    </source>
</reference>
<protein>
    <submittedName>
        <fullName evidence="7">LysR family hydrogen peroxide-inducible transcriptional activator</fullName>
    </submittedName>
</protein>
<dbReference type="InterPro" id="IPR036390">
    <property type="entry name" value="WH_DNA-bd_sf"/>
</dbReference>
<dbReference type="GO" id="GO:0003677">
    <property type="term" value="F:DNA binding"/>
    <property type="evidence" value="ECO:0007669"/>
    <property type="project" value="UniProtKB-KW"/>
</dbReference>
<dbReference type="InterPro" id="IPR036388">
    <property type="entry name" value="WH-like_DNA-bd_sf"/>
</dbReference>
<comment type="caution">
    <text evidence="7">The sequence shown here is derived from an EMBL/GenBank/DDBJ whole genome shotgun (WGS) entry which is preliminary data.</text>
</comment>
<evidence type="ECO:0000259" key="6">
    <source>
        <dbReference type="PROSITE" id="PS50931"/>
    </source>
</evidence>
<dbReference type="Proteomes" id="UP000553193">
    <property type="component" value="Unassembled WGS sequence"/>
</dbReference>
<dbReference type="SUPFAM" id="SSF46785">
    <property type="entry name" value="Winged helix' DNA-binding domain"/>
    <property type="match status" value="1"/>
</dbReference>
<dbReference type="SUPFAM" id="SSF53850">
    <property type="entry name" value="Periplasmic binding protein-like II"/>
    <property type="match status" value="1"/>
</dbReference>
<keyword evidence="8" id="KW-1185">Reference proteome</keyword>
<evidence type="ECO:0000256" key="4">
    <source>
        <dbReference type="ARBA" id="ARBA00023159"/>
    </source>
</evidence>
<dbReference type="Gene3D" id="3.40.190.10">
    <property type="entry name" value="Periplasmic binding protein-like II"/>
    <property type="match status" value="2"/>
</dbReference>
<comment type="similarity">
    <text evidence="1">Belongs to the LysR transcriptional regulatory family.</text>
</comment>
<feature type="domain" description="HTH lysR-type" evidence="6">
    <location>
        <begin position="4"/>
        <end position="62"/>
    </location>
</feature>
<evidence type="ECO:0000256" key="1">
    <source>
        <dbReference type="ARBA" id="ARBA00009437"/>
    </source>
</evidence>
<evidence type="ECO:0000313" key="7">
    <source>
        <dbReference type="EMBL" id="MBB3900313.1"/>
    </source>
</evidence>
<dbReference type="PANTHER" id="PTHR30346">
    <property type="entry name" value="TRANSCRIPTIONAL DUAL REGULATOR HCAR-RELATED"/>
    <property type="match status" value="1"/>
</dbReference>
<dbReference type="InterPro" id="IPR000847">
    <property type="entry name" value="LysR_HTH_N"/>
</dbReference>
<dbReference type="PANTHER" id="PTHR30346:SF26">
    <property type="entry name" value="HYDROGEN PEROXIDE-INDUCIBLE GENES ACTIVATOR"/>
    <property type="match status" value="1"/>
</dbReference>
<dbReference type="Gene3D" id="1.10.10.10">
    <property type="entry name" value="Winged helix-like DNA-binding domain superfamily/Winged helix DNA-binding domain"/>
    <property type="match status" value="1"/>
</dbReference>
<keyword evidence="5" id="KW-0804">Transcription</keyword>
<dbReference type="AlphaFoldDB" id="A0A840AIA1"/>
<keyword evidence="4" id="KW-0010">Activator</keyword>